<protein>
    <submittedName>
        <fullName evidence="2">Alpha/beta fold hydrolase</fullName>
    </submittedName>
</protein>
<comment type="caution">
    <text evidence="2">The sequence shown here is derived from an EMBL/GenBank/DDBJ whole genome shotgun (WGS) entry which is preliminary data.</text>
</comment>
<name>A0ABW6VA15_MICFU</name>
<keyword evidence="2" id="KW-0378">Hydrolase</keyword>
<evidence type="ECO:0000313" key="2">
    <source>
        <dbReference type="EMBL" id="MFF4776035.1"/>
    </source>
</evidence>
<dbReference type="InterPro" id="IPR050266">
    <property type="entry name" value="AB_hydrolase_sf"/>
</dbReference>
<evidence type="ECO:0000313" key="3">
    <source>
        <dbReference type="Proteomes" id="UP001602119"/>
    </source>
</evidence>
<dbReference type="InterPro" id="IPR000073">
    <property type="entry name" value="AB_hydrolase_1"/>
</dbReference>
<gene>
    <name evidence="2" type="ORF">ACFY05_24580</name>
</gene>
<dbReference type="RefSeq" id="WP_387344338.1">
    <property type="nucleotide sequence ID" value="NZ_JBIAXI010000015.1"/>
</dbReference>
<dbReference type="PANTHER" id="PTHR43798:SF6">
    <property type="entry name" value="HYDROLASE, PUTATIVE (AFU_ORTHOLOGUE AFUA_4G13070)-RELATED"/>
    <property type="match status" value="1"/>
</dbReference>
<reference evidence="2 3" key="1">
    <citation type="submission" date="2024-10" db="EMBL/GenBank/DDBJ databases">
        <title>The Natural Products Discovery Center: Release of the First 8490 Sequenced Strains for Exploring Actinobacteria Biosynthetic Diversity.</title>
        <authorList>
            <person name="Kalkreuter E."/>
            <person name="Kautsar S.A."/>
            <person name="Yang D."/>
            <person name="Bader C.D."/>
            <person name="Teijaro C.N."/>
            <person name="Fluegel L."/>
            <person name="Davis C.M."/>
            <person name="Simpson J.R."/>
            <person name="Lauterbach L."/>
            <person name="Steele A.D."/>
            <person name="Gui C."/>
            <person name="Meng S."/>
            <person name="Li G."/>
            <person name="Viehrig K."/>
            <person name="Ye F."/>
            <person name="Su P."/>
            <person name="Kiefer A.F."/>
            <person name="Nichols A."/>
            <person name="Cepeda A.J."/>
            <person name="Yan W."/>
            <person name="Fan B."/>
            <person name="Jiang Y."/>
            <person name="Adhikari A."/>
            <person name="Zheng C.-J."/>
            <person name="Schuster L."/>
            <person name="Cowan T.M."/>
            <person name="Smanski M.J."/>
            <person name="Chevrette M.G."/>
            <person name="De Carvalho L.P.S."/>
            <person name="Shen B."/>
        </authorList>
    </citation>
    <scope>NUCLEOTIDE SEQUENCE [LARGE SCALE GENOMIC DNA]</scope>
    <source>
        <strain evidence="2 3">NPDC001281</strain>
    </source>
</reference>
<dbReference type="Proteomes" id="UP001602119">
    <property type="component" value="Unassembled WGS sequence"/>
</dbReference>
<organism evidence="2 3">
    <name type="scientific">Microtetraspora fusca</name>
    <dbReference type="NCBI Taxonomy" id="1997"/>
    <lineage>
        <taxon>Bacteria</taxon>
        <taxon>Bacillati</taxon>
        <taxon>Actinomycetota</taxon>
        <taxon>Actinomycetes</taxon>
        <taxon>Streptosporangiales</taxon>
        <taxon>Streptosporangiaceae</taxon>
        <taxon>Microtetraspora</taxon>
    </lineage>
</organism>
<dbReference type="EMBL" id="JBIAXI010000015">
    <property type="protein sequence ID" value="MFF4776035.1"/>
    <property type="molecule type" value="Genomic_DNA"/>
</dbReference>
<keyword evidence="3" id="KW-1185">Reference proteome</keyword>
<dbReference type="SUPFAM" id="SSF53474">
    <property type="entry name" value="alpha/beta-Hydrolases"/>
    <property type="match status" value="1"/>
</dbReference>
<accession>A0ABW6VA15</accession>
<dbReference type="Gene3D" id="3.40.50.1820">
    <property type="entry name" value="alpha/beta hydrolase"/>
    <property type="match status" value="1"/>
</dbReference>
<feature type="domain" description="AB hydrolase-1" evidence="1">
    <location>
        <begin position="17"/>
        <end position="251"/>
    </location>
</feature>
<evidence type="ECO:0000259" key="1">
    <source>
        <dbReference type="Pfam" id="PF12697"/>
    </source>
</evidence>
<proteinExistence type="predicted"/>
<sequence>MTTHHIWHTTRGDGTPLVMIHGYTIDHRLLLPLEPVFAQRPGWRRHYLDLPGHGSSPRLPGTTSAATLAEAVINWVADTVGDEPFAVLGQSFGGQIARAVTARFGEQVLGSALLAPVVRWGDERTLPDVTTVERDEALLAELPAEDRELFSLVMARLTRPNRDLFTRHILPGWQAHDREAATELETDFLLPEWPERHAPAHRGAHLLVTTRQDALVGWEDQLQLLGHYPRMTAALLDGAGHNPQVEIAERVRELVAHWLDALRQQS</sequence>
<dbReference type="Pfam" id="PF12697">
    <property type="entry name" value="Abhydrolase_6"/>
    <property type="match status" value="1"/>
</dbReference>
<dbReference type="PANTHER" id="PTHR43798">
    <property type="entry name" value="MONOACYLGLYCEROL LIPASE"/>
    <property type="match status" value="1"/>
</dbReference>
<dbReference type="InterPro" id="IPR029058">
    <property type="entry name" value="AB_hydrolase_fold"/>
</dbReference>
<dbReference type="GO" id="GO:0016787">
    <property type="term" value="F:hydrolase activity"/>
    <property type="evidence" value="ECO:0007669"/>
    <property type="project" value="UniProtKB-KW"/>
</dbReference>